<gene>
    <name evidence="1" type="ORF">JYE49_14985</name>
</gene>
<sequence length="342" mass="38781">MVKNVAIVSLSSGIIGEPFVQFEVEIGLKRLKEYGLNVKLMPNACKGLEYVKAHPEKRAEDMLAAFRDPEIDMILCAIGGDDTYSMLPYLFENNELAETISNKIFLGFSDTTINHLMLHKVGLRSFYGQAFLCDLCELAPEMHPYTRKYFEELITTGTIREITPSDVWYEERVRFSPDQVGTRTPAHPNQGFELLQGSPVFSGKILGGCIDSMYDIFNGDRYADMPVLCEKYHLFPEAEDWKGRIILLESSEEKPTPEQYRKSLEYLKERGVFDAVNGVLAGKPMDETYAEEYKQLLKEVIAKPELSIVFNINIGHAMPRCIMPFGVEATVDTGKQIIRFAE</sequence>
<keyword evidence="2" id="KW-1185">Reference proteome</keyword>
<protein>
    <submittedName>
        <fullName evidence="1">LD-carboxypeptidase</fullName>
    </submittedName>
</protein>
<dbReference type="Proteomes" id="UP000682782">
    <property type="component" value="Chromosome"/>
</dbReference>
<dbReference type="EMBL" id="CP068393">
    <property type="protein sequence ID" value="QUC67115.1"/>
    <property type="molecule type" value="Genomic_DNA"/>
</dbReference>
<evidence type="ECO:0000313" key="1">
    <source>
        <dbReference type="EMBL" id="QUC67115.1"/>
    </source>
</evidence>
<organism evidence="1 2">
    <name type="scientific">Aristaeella hokkaidonensis</name>
    <dbReference type="NCBI Taxonomy" id="3046382"/>
    <lineage>
        <taxon>Bacteria</taxon>
        <taxon>Bacillati</taxon>
        <taxon>Bacillota</taxon>
        <taxon>Clostridia</taxon>
        <taxon>Eubacteriales</taxon>
        <taxon>Aristaeellaceae</taxon>
        <taxon>Aristaeella</taxon>
    </lineage>
</organism>
<evidence type="ECO:0000313" key="2">
    <source>
        <dbReference type="Proteomes" id="UP000682782"/>
    </source>
</evidence>
<proteinExistence type="predicted"/>
<name>A0AC61MWI3_9FIRM</name>
<reference evidence="1" key="1">
    <citation type="submission" date="2021-01" db="EMBL/GenBank/DDBJ databases">
        <title>Complete genome sequence of Clostridiales bacterium R-7.</title>
        <authorList>
            <person name="Mahoney-Kurpe S.C."/>
            <person name="Palevich N."/>
            <person name="Koike S."/>
            <person name="Moon C.D."/>
            <person name="Attwood G.T."/>
        </authorList>
    </citation>
    <scope>NUCLEOTIDE SEQUENCE</scope>
    <source>
        <strain evidence="1">R-7</strain>
    </source>
</reference>
<accession>A0AC61MWI3</accession>